<dbReference type="Pfam" id="PF05485">
    <property type="entry name" value="THAP"/>
    <property type="match status" value="1"/>
</dbReference>
<keyword evidence="3" id="KW-0862">Zinc</keyword>
<feature type="compositionally biased region" description="Low complexity" evidence="7">
    <location>
        <begin position="221"/>
        <end position="235"/>
    </location>
</feature>
<organism evidence="9 10">
    <name type="scientific">Lepisosteus oculatus</name>
    <name type="common">Spotted gar</name>
    <dbReference type="NCBI Taxonomy" id="7918"/>
    <lineage>
        <taxon>Eukaryota</taxon>
        <taxon>Metazoa</taxon>
        <taxon>Chordata</taxon>
        <taxon>Craniata</taxon>
        <taxon>Vertebrata</taxon>
        <taxon>Euteleostomi</taxon>
        <taxon>Actinopterygii</taxon>
        <taxon>Neopterygii</taxon>
        <taxon>Holostei</taxon>
        <taxon>Semionotiformes</taxon>
        <taxon>Lepisosteidae</taxon>
        <taxon>Lepisosteus</taxon>
    </lineage>
</organism>
<dbReference type="InterPro" id="IPR045165">
    <property type="entry name" value="Nitrobindin"/>
</dbReference>
<dbReference type="OMA" id="QRENWTP"/>
<name>W5MHD4_LEPOC</name>
<dbReference type="PROSITE" id="PS50950">
    <property type="entry name" value="ZF_THAP"/>
    <property type="match status" value="1"/>
</dbReference>
<dbReference type="Gene3D" id="2.40.128.20">
    <property type="match status" value="1"/>
</dbReference>
<evidence type="ECO:0000256" key="5">
    <source>
        <dbReference type="ARBA" id="ARBA00036993"/>
    </source>
</evidence>
<dbReference type="InterPro" id="IPR014878">
    <property type="entry name" value="THAP4-like_heme-bd"/>
</dbReference>
<feature type="compositionally biased region" description="Polar residues" evidence="7">
    <location>
        <begin position="149"/>
        <end position="160"/>
    </location>
</feature>
<sequence>MVISCAAVNCTNRQGKVDKTEISFHRFPINNARRLARWRRAVRREGWVPNKYSFLCSKHFSPDCFQQRYDDQHRQLKDTAVPSIFDFTPPARGASGNVRKKVLSPAPGPAEEEDEEEEKIPSEKPRLKAASKSLRNISPPGRESLKAGQDTNRPPRTPQQAVGEWSLGSAEEVFTPSSCTFIDALHSYSSTSRQERDTRARQRRGGQGGGAGGAGAATPSAAALDPQAQLPQEAAGSAGPPRCRATRYSISARRQQLLISLPLSIKQASLPLSGILSLSFHTCVISQLLCIRVECSSCTVDSDIILQLISLVAKKLPLLSRSCLQHYNNRTKAPLNPAVQPLAWLLGTWQSDEPGEGSYPSIQPFRYTETLHISHVGQPVLNFMFSAFHAETKRPLHRECGFIRLQAGTQRVALIVAQNSGLVEIEEGELTGQQLTLQSKDLARISFAKEPYVQQISRVFQLKEDGRLEQTVSMATGSQPLSQHLHITYRRVSP</sequence>
<dbReference type="HOGENOM" id="CLU_037087_0_0_1"/>
<evidence type="ECO:0000313" key="9">
    <source>
        <dbReference type="Ensembl" id="ENSLOCP00000007793.1"/>
    </source>
</evidence>
<dbReference type="SUPFAM" id="SSF57716">
    <property type="entry name" value="Glucocorticoid receptor-like (DNA-binding domain)"/>
    <property type="match status" value="1"/>
</dbReference>
<dbReference type="InterPro" id="IPR006612">
    <property type="entry name" value="THAP_Znf"/>
</dbReference>
<dbReference type="GO" id="GO:0003677">
    <property type="term" value="F:DNA binding"/>
    <property type="evidence" value="ECO:0007669"/>
    <property type="project" value="UniProtKB-UniRule"/>
</dbReference>
<dbReference type="PANTHER" id="PTHR15854:SF4">
    <property type="entry name" value="PEROXYNITRITE ISOMERASE THAP4"/>
    <property type="match status" value="1"/>
</dbReference>
<accession>W5MHD4</accession>
<dbReference type="Ensembl" id="ENSLOCT00000007802.1">
    <property type="protein sequence ID" value="ENSLOCP00000007793.1"/>
    <property type="gene ID" value="ENSLOCG00000006455.1"/>
</dbReference>
<dbReference type="SUPFAM" id="SSF50814">
    <property type="entry name" value="Lipocalins"/>
    <property type="match status" value="1"/>
</dbReference>
<dbReference type="Bgee" id="ENSLOCG00000006455">
    <property type="expression patterns" value="Expressed in pharyngeal gill and 13 other cell types or tissues"/>
</dbReference>
<evidence type="ECO:0000256" key="2">
    <source>
        <dbReference type="ARBA" id="ARBA00022771"/>
    </source>
</evidence>
<reference evidence="10" key="1">
    <citation type="submission" date="2011-12" db="EMBL/GenBank/DDBJ databases">
        <title>The Draft Genome of Lepisosteus oculatus.</title>
        <authorList>
            <consortium name="The Broad Institute Genome Assembly &amp; Analysis Group"/>
            <consortium name="Computational R&amp;D Group"/>
            <consortium name="and Sequencing Platform"/>
            <person name="Di Palma F."/>
            <person name="Alfoldi J."/>
            <person name="Johnson J."/>
            <person name="Berlin A."/>
            <person name="Gnerre S."/>
            <person name="Jaffe D."/>
            <person name="MacCallum I."/>
            <person name="Young S."/>
            <person name="Walker B.J."/>
            <person name="Lander E.S."/>
            <person name="Lindblad-Toh K."/>
        </authorList>
    </citation>
    <scope>NUCLEOTIDE SEQUENCE [LARGE SCALE GENOMIC DNA]</scope>
</reference>
<dbReference type="InterPro" id="IPR038441">
    <property type="entry name" value="THAP_Znf_sf"/>
</dbReference>
<keyword evidence="1" id="KW-0479">Metal-binding</keyword>
<feature type="region of interest" description="Disordered" evidence="7">
    <location>
        <begin position="189"/>
        <end position="242"/>
    </location>
</feature>
<evidence type="ECO:0000259" key="8">
    <source>
        <dbReference type="PROSITE" id="PS50950"/>
    </source>
</evidence>
<evidence type="ECO:0000313" key="10">
    <source>
        <dbReference type="Proteomes" id="UP000018468"/>
    </source>
</evidence>
<dbReference type="Proteomes" id="UP000018468">
    <property type="component" value="Linkage group LG14"/>
</dbReference>
<dbReference type="GeneTree" id="ENSGT00940000158447"/>
<dbReference type="Pfam" id="PF08768">
    <property type="entry name" value="THAP4_heme-bd"/>
    <property type="match status" value="1"/>
</dbReference>
<dbReference type="EMBL" id="AHAT01015230">
    <property type="status" value="NOT_ANNOTATED_CDS"/>
    <property type="molecule type" value="Genomic_DNA"/>
</dbReference>
<reference evidence="9" key="2">
    <citation type="submission" date="2025-08" db="UniProtKB">
        <authorList>
            <consortium name="Ensembl"/>
        </authorList>
    </citation>
    <scope>IDENTIFICATION</scope>
</reference>
<evidence type="ECO:0000256" key="4">
    <source>
        <dbReference type="ARBA" id="ARBA00023125"/>
    </source>
</evidence>
<dbReference type="Gene3D" id="6.20.210.20">
    <property type="entry name" value="THAP domain"/>
    <property type="match status" value="1"/>
</dbReference>
<dbReference type="CDD" id="cd07828">
    <property type="entry name" value="lipocalin_heme-bd-THAP4-like"/>
    <property type="match status" value="1"/>
</dbReference>
<comment type="catalytic activity">
    <reaction evidence="5">
        <text>peroxynitrite = nitrate</text>
        <dbReference type="Rhea" id="RHEA:63116"/>
        <dbReference type="ChEBI" id="CHEBI:17632"/>
        <dbReference type="ChEBI" id="CHEBI:25941"/>
    </reaction>
    <physiologicalReaction direction="left-to-right" evidence="5">
        <dbReference type="Rhea" id="RHEA:63117"/>
    </physiologicalReaction>
</comment>
<keyword evidence="2 6" id="KW-0863">Zinc-finger</keyword>
<keyword evidence="4 6" id="KW-0238">DNA-binding</keyword>
<evidence type="ECO:0000256" key="3">
    <source>
        <dbReference type="ARBA" id="ARBA00022833"/>
    </source>
</evidence>
<evidence type="ECO:0000256" key="7">
    <source>
        <dbReference type="SAM" id="MobiDB-lite"/>
    </source>
</evidence>
<evidence type="ECO:0000256" key="1">
    <source>
        <dbReference type="ARBA" id="ARBA00022723"/>
    </source>
</evidence>
<keyword evidence="10" id="KW-1185">Reference proteome</keyword>
<dbReference type="InterPro" id="IPR012674">
    <property type="entry name" value="Calycin"/>
</dbReference>
<dbReference type="SMART" id="SM00980">
    <property type="entry name" value="THAP"/>
    <property type="match status" value="1"/>
</dbReference>
<feature type="domain" description="THAP-type" evidence="8">
    <location>
        <begin position="1"/>
        <end position="85"/>
    </location>
</feature>
<protein>
    <submittedName>
        <fullName evidence="9">THAP domain containing 4</fullName>
    </submittedName>
</protein>
<dbReference type="InParanoid" id="W5MHD4"/>
<evidence type="ECO:0000256" key="6">
    <source>
        <dbReference type="PROSITE-ProRule" id="PRU00309"/>
    </source>
</evidence>
<reference evidence="9" key="3">
    <citation type="submission" date="2025-09" db="UniProtKB">
        <authorList>
            <consortium name="Ensembl"/>
        </authorList>
    </citation>
    <scope>IDENTIFICATION</scope>
</reference>
<dbReference type="AlphaFoldDB" id="W5MHD4"/>
<feature type="compositionally biased region" description="Gly residues" evidence="7">
    <location>
        <begin position="205"/>
        <end position="215"/>
    </location>
</feature>
<dbReference type="EMBL" id="AHAT01015231">
    <property type="status" value="NOT_ANNOTATED_CDS"/>
    <property type="molecule type" value="Genomic_DNA"/>
</dbReference>
<dbReference type="STRING" id="7918.ENSLOCP00000007793"/>
<feature type="region of interest" description="Disordered" evidence="7">
    <location>
        <begin position="87"/>
        <end position="162"/>
    </location>
</feature>
<dbReference type="PANTHER" id="PTHR15854">
    <property type="entry name" value="THAP4 PROTEIN"/>
    <property type="match status" value="1"/>
</dbReference>
<dbReference type="SMART" id="SM00692">
    <property type="entry name" value="DM3"/>
    <property type="match status" value="1"/>
</dbReference>
<proteinExistence type="predicted"/>
<dbReference type="GO" id="GO:0008270">
    <property type="term" value="F:zinc ion binding"/>
    <property type="evidence" value="ECO:0007669"/>
    <property type="project" value="UniProtKB-KW"/>
</dbReference>
<dbReference type="eggNOG" id="KOG3371">
    <property type="taxonomic scope" value="Eukaryota"/>
</dbReference>